<dbReference type="PRINTS" id="PR00081">
    <property type="entry name" value="GDHRDH"/>
</dbReference>
<dbReference type="InterPro" id="IPR036291">
    <property type="entry name" value="NAD(P)-bd_dom_sf"/>
</dbReference>
<protein>
    <submittedName>
        <fullName evidence="3">NAD(P)-dependent dehydrogenase (Short-subunit alcohol dehydrogenase family)</fullName>
    </submittedName>
</protein>
<name>A0A840ICM5_9ACTN</name>
<evidence type="ECO:0000256" key="2">
    <source>
        <dbReference type="ARBA" id="ARBA00023002"/>
    </source>
</evidence>
<accession>A0A840ICM5</accession>
<keyword evidence="4" id="KW-1185">Reference proteome</keyword>
<proteinExistence type="inferred from homology"/>
<dbReference type="PANTHER" id="PTHR42760:SF133">
    <property type="entry name" value="3-OXOACYL-[ACYL-CARRIER-PROTEIN] REDUCTASE"/>
    <property type="match status" value="1"/>
</dbReference>
<dbReference type="Pfam" id="PF13561">
    <property type="entry name" value="adh_short_C2"/>
    <property type="match status" value="1"/>
</dbReference>
<dbReference type="EMBL" id="JACHNU010000001">
    <property type="protein sequence ID" value="MBB4661834.1"/>
    <property type="molecule type" value="Genomic_DNA"/>
</dbReference>
<dbReference type="CDD" id="cd05233">
    <property type="entry name" value="SDR_c"/>
    <property type="match status" value="1"/>
</dbReference>
<gene>
    <name evidence="3" type="ORF">BDZ31_001407</name>
</gene>
<comment type="caution">
    <text evidence="3">The sequence shown here is derived from an EMBL/GenBank/DDBJ whole genome shotgun (WGS) entry which is preliminary data.</text>
</comment>
<dbReference type="Gene3D" id="3.40.50.720">
    <property type="entry name" value="NAD(P)-binding Rossmann-like Domain"/>
    <property type="match status" value="1"/>
</dbReference>
<dbReference type="AlphaFoldDB" id="A0A840ICM5"/>
<dbReference type="SUPFAM" id="SSF51735">
    <property type="entry name" value="NAD(P)-binding Rossmann-fold domains"/>
    <property type="match status" value="1"/>
</dbReference>
<evidence type="ECO:0000256" key="1">
    <source>
        <dbReference type="ARBA" id="ARBA00006484"/>
    </source>
</evidence>
<dbReference type="PANTHER" id="PTHR42760">
    <property type="entry name" value="SHORT-CHAIN DEHYDROGENASES/REDUCTASES FAMILY MEMBER"/>
    <property type="match status" value="1"/>
</dbReference>
<comment type="similarity">
    <text evidence="1">Belongs to the short-chain dehydrogenases/reductases (SDR) family.</text>
</comment>
<dbReference type="Proteomes" id="UP000585272">
    <property type="component" value="Unassembled WGS sequence"/>
</dbReference>
<evidence type="ECO:0000313" key="3">
    <source>
        <dbReference type="EMBL" id="MBB4661834.1"/>
    </source>
</evidence>
<dbReference type="RefSeq" id="WP_183340325.1">
    <property type="nucleotide sequence ID" value="NZ_JACHNU010000001.1"/>
</dbReference>
<organism evidence="3 4">
    <name type="scientific">Conexibacter arvalis</name>
    <dbReference type="NCBI Taxonomy" id="912552"/>
    <lineage>
        <taxon>Bacteria</taxon>
        <taxon>Bacillati</taxon>
        <taxon>Actinomycetota</taxon>
        <taxon>Thermoleophilia</taxon>
        <taxon>Solirubrobacterales</taxon>
        <taxon>Conexibacteraceae</taxon>
        <taxon>Conexibacter</taxon>
    </lineage>
</organism>
<dbReference type="GO" id="GO:0016616">
    <property type="term" value="F:oxidoreductase activity, acting on the CH-OH group of donors, NAD or NADP as acceptor"/>
    <property type="evidence" value="ECO:0007669"/>
    <property type="project" value="TreeGrafter"/>
</dbReference>
<reference evidence="3 4" key="1">
    <citation type="submission" date="2020-08" db="EMBL/GenBank/DDBJ databases">
        <title>Genomic Encyclopedia of Archaeal and Bacterial Type Strains, Phase II (KMG-II): from individual species to whole genera.</title>
        <authorList>
            <person name="Goeker M."/>
        </authorList>
    </citation>
    <scope>NUCLEOTIDE SEQUENCE [LARGE SCALE GENOMIC DNA]</scope>
    <source>
        <strain evidence="3 4">DSM 23288</strain>
    </source>
</reference>
<sequence length="247" mass="24509">MSGDAVDRPDPLAALRGAPVVVSGGAGGIGVALLGALERAGLRTASIDLRASGAATLDLVADVADPAAVEQAVAQVAEELGAPGALVSAAGVVSEHPLGELAPEEWRRVVDASLTSGFLLARAVAPHLVARGGGPIAMVSTGYATKGMLHGPHYAAAKAGVEALVKSLALELGPSGVRVNAVALGPVRTPMLDAKPGFDEAAVAATLPLRRVGTVADAVDPLLFLLGEGSGWVTGQVLHVNGGMLMP</sequence>
<keyword evidence="2" id="KW-0560">Oxidoreductase</keyword>
<evidence type="ECO:0000313" key="4">
    <source>
        <dbReference type="Proteomes" id="UP000585272"/>
    </source>
</evidence>
<dbReference type="InterPro" id="IPR002347">
    <property type="entry name" value="SDR_fam"/>
</dbReference>